<dbReference type="InterPro" id="IPR056884">
    <property type="entry name" value="NPHP3-like_N"/>
</dbReference>
<proteinExistence type="predicted"/>
<dbReference type="OrthoDB" id="538223at2759"/>
<reference evidence="3 4" key="1">
    <citation type="submission" date="2016-04" db="EMBL/GenBank/DDBJ databases">
        <title>A degradative enzymes factory behind the ericoid mycorrhizal symbiosis.</title>
        <authorList>
            <consortium name="DOE Joint Genome Institute"/>
            <person name="Martino E."/>
            <person name="Morin E."/>
            <person name="Grelet G."/>
            <person name="Kuo A."/>
            <person name="Kohler A."/>
            <person name="Daghino S."/>
            <person name="Barry K."/>
            <person name="Choi C."/>
            <person name="Cichocki N."/>
            <person name="Clum A."/>
            <person name="Copeland A."/>
            <person name="Hainaut M."/>
            <person name="Haridas S."/>
            <person name="Labutti K."/>
            <person name="Lindquist E."/>
            <person name="Lipzen A."/>
            <person name="Khouja H.-R."/>
            <person name="Murat C."/>
            <person name="Ohm R."/>
            <person name="Olson A."/>
            <person name="Spatafora J."/>
            <person name="Veneault-Fourrey C."/>
            <person name="Henrissat B."/>
            <person name="Grigoriev I."/>
            <person name="Martin F."/>
            <person name="Perotto S."/>
        </authorList>
    </citation>
    <scope>NUCLEOTIDE SEQUENCE [LARGE SCALE GENOMIC DNA]</scope>
    <source>
        <strain evidence="3 4">E</strain>
    </source>
</reference>
<dbReference type="GeneID" id="36582819"/>
<gene>
    <name evidence="3" type="ORF">K444DRAFT_528610</name>
</gene>
<sequence length="50" mass="5344">MGKPDESETIFWLHGPAGTGKSAISRTIARNFAKTGQLGASYFFKRPGTG</sequence>
<evidence type="ECO:0000313" key="3">
    <source>
        <dbReference type="EMBL" id="PMD60182.1"/>
    </source>
</evidence>
<dbReference type="RefSeq" id="XP_024737086.1">
    <property type="nucleotide sequence ID" value="XM_024874739.1"/>
</dbReference>
<dbReference type="Pfam" id="PF24883">
    <property type="entry name" value="NPHP3_N"/>
    <property type="match status" value="1"/>
</dbReference>
<dbReference type="InParanoid" id="A0A2J6TB28"/>
<name>A0A2J6TB28_9HELO</name>
<keyword evidence="1" id="KW-0677">Repeat</keyword>
<feature type="domain" description="Nephrocystin 3-like N-terminal" evidence="2">
    <location>
        <begin position="6"/>
        <end position="46"/>
    </location>
</feature>
<dbReference type="STRING" id="1095630.A0A2J6TB28"/>
<protein>
    <recommendedName>
        <fullName evidence="2">Nephrocystin 3-like N-terminal domain-containing protein</fullName>
    </recommendedName>
</protein>
<dbReference type="Proteomes" id="UP000235371">
    <property type="component" value="Unassembled WGS sequence"/>
</dbReference>
<evidence type="ECO:0000313" key="4">
    <source>
        <dbReference type="Proteomes" id="UP000235371"/>
    </source>
</evidence>
<dbReference type="InterPro" id="IPR027417">
    <property type="entry name" value="P-loop_NTPase"/>
</dbReference>
<dbReference type="AlphaFoldDB" id="A0A2J6TB28"/>
<dbReference type="EMBL" id="KZ613791">
    <property type="protein sequence ID" value="PMD60182.1"/>
    <property type="molecule type" value="Genomic_DNA"/>
</dbReference>
<evidence type="ECO:0000259" key="2">
    <source>
        <dbReference type="Pfam" id="PF24883"/>
    </source>
</evidence>
<dbReference type="SUPFAM" id="SSF52540">
    <property type="entry name" value="P-loop containing nucleoside triphosphate hydrolases"/>
    <property type="match status" value="1"/>
</dbReference>
<evidence type="ECO:0000256" key="1">
    <source>
        <dbReference type="ARBA" id="ARBA00022737"/>
    </source>
</evidence>
<keyword evidence="4" id="KW-1185">Reference proteome</keyword>
<organism evidence="3 4">
    <name type="scientific">Hyaloscypha bicolor E</name>
    <dbReference type="NCBI Taxonomy" id="1095630"/>
    <lineage>
        <taxon>Eukaryota</taxon>
        <taxon>Fungi</taxon>
        <taxon>Dikarya</taxon>
        <taxon>Ascomycota</taxon>
        <taxon>Pezizomycotina</taxon>
        <taxon>Leotiomycetes</taxon>
        <taxon>Helotiales</taxon>
        <taxon>Hyaloscyphaceae</taxon>
        <taxon>Hyaloscypha</taxon>
        <taxon>Hyaloscypha bicolor</taxon>
    </lineage>
</organism>
<accession>A0A2J6TB28</accession>